<evidence type="ECO:0000313" key="2">
    <source>
        <dbReference type="EMBL" id="KAK9901108.1"/>
    </source>
</evidence>
<dbReference type="Pfam" id="PF00005">
    <property type="entry name" value="ABC_tran"/>
    <property type="match status" value="1"/>
</dbReference>
<dbReference type="InterPro" id="IPR003439">
    <property type="entry name" value="ABC_transporter-like_ATP-bd"/>
</dbReference>
<organism evidence="2 3">
    <name type="scientific">Coccomyxa subellipsoidea</name>
    <dbReference type="NCBI Taxonomy" id="248742"/>
    <lineage>
        <taxon>Eukaryota</taxon>
        <taxon>Viridiplantae</taxon>
        <taxon>Chlorophyta</taxon>
        <taxon>core chlorophytes</taxon>
        <taxon>Trebouxiophyceae</taxon>
        <taxon>Trebouxiophyceae incertae sedis</taxon>
        <taxon>Coccomyxaceae</taxon>
        <taxon>Coccomyxa</taxon>
    </lineage>
</organism>
<dbReference type="InterPro" id="IPR027417">
    <property type="entry name" value="P-loop_NTPase"/>
</dbReference>
<name>A0ABR2YAJ9_9CHLO</name>
<gene>
    <name evidence="2" type="ORF">WJX75_005683</name>
</gene>
<dbReference type="SUPFAM" id="SSF52540">
    <property type="entry name" value="P-loop containing nucleoside triphosphate hydrolases"/>
    <property type="match status" value="1"/>
</dbReference>
<dbReference type="Proteomes" id="UP001491310">
    <property type="component" value="Unassembled WGS sequence"/>
</dbReference>
<sequence>MAAIIGPSGAGKSTLLDALAARSAETVKGTVCIDGVPATAAKRSAESTYIPQVHRGSFFWTSPRQAWTPARPWS</sequence>
<comment type="caution">
    <text evidence="2">The sequence shown here is derived from an EMBL/GenBank/DDBJ whole genome shotgun (WGS) entry which is preliminary data.</text>
</comment>
<keyword evidence="3" id="KW-1185">Reference proteome</keyword>
<feature type="domain" description="ABC transporter" evidence="1">
    <location>
        <begin position="2"/>
        <end position="53"/>
    </location>
</feature>
<evidence type="ECO:0000259" key="1">
    <source>
        <dbReference type="Pfam" id="PF00005"/>
    </source>
</evidence>
<accession>A0ABR2YAJ9</accession>
<protein>
    <recommendedName>
        <fullName evidence="1">ABC transporter domain-containing protein</fullName>
    </recommendedName>
</protein>
<reference evidence="2 3" key="1">
    <citation type="journal article" date="2024" name="Nat. Commun.">
        <title>Phylogenomics reveals the evolutionary origins of lichenization in chlorophyte algae.</title>
        <authorList>
            <person name="Puginier C."/>
            <person name="Libourel C."/>
            <person name="Otte J."/>
            <person name="Skaloud P."/>
            <person name="Haon M."/>
            <person name="Grisel S."/>
            <person name="Petersen M."/>
            <person name="Berrin J.G."/>
            <person name="Delaux P.M."/>
            <person name="Dal Grande F."/>
            <person name="Keller J."/>
        </authorList>
    </citation>
    <scope>NUCLEOTIDE SEQUENCE [LARGE SCALE GENOMIC DNA]</scope>
    <source>
        <strain evidence="2 3">SAG 216-7</strain>
    </source>
</reference>
<evidence type="ECO:0000313" key="3">
    <source>
        <dbReference type="Proteomes" id="UP001491310"/>
    </source>
</evidence>
<proteinExistence type="predicted"/>
<dbReference type="EMBL" id="JALJOT010000019">
    <property type="protein sequence ID" value="KAK9901108.1"/>
    <property type="molecule type" value="Genomic_DNA"/>
</dbReference>
<dbReference type="Gene3D" id="3.40.50.300">
    <property type="entry name" value="P-loop containing nucleotide triphosphate hydrolases"/>
    <property type="match status" value="1"/>
</dbReference>